<comment type="caution">
    <text evidence="2">The sequence shown here is derived from an EMBL/GenBank/DDBJ whole genome shotgun (WGS) entry which is preliminary data.</text>
</comment>
<evidence type="ECO:0000256" key="1">
    <source>
        <dbReference type="SAM" id="SignalP"/>
    </source>
</evidence>
<dbReference type="RefSeq" id="WP_354587091.1">
    <property type="nucleotide sequence ID" value="NZ_JBEPNX010000001.1"/>
</dbReference>
<name>A0A7X1B227_9BACT</name>
<evidence type="ECO:0000313" key="3">
    <source>
        <dbReference type="Proteomes" id="UP000525652"/>
    </source>
</evidence>
<keyword evidence="3" id="KW-1185">Reference proteome</keyword>
<proteinExistence type="predicted"/>
<protein>
    <submittedName>
        <fullName evidence="2">Uncharacterized protein</fullName>
    </submittedName>
</protein>
<evidence type="ECO:0000313" key="2">
    <source>
        <dbReference type="EMBL" id="MBC2604122.1"/>
    </source>
</evidence>
<dbReference type="Proteomes" id="UP000525652">
    <property type="component" value="Unassembled WGS sequence"/>
</dbReference>
<feature type="chain" id="PRO_5031532847" evidence="1">
    <location>
        <begin position="26"/>
        <end position="192"/>
    </location>
</feature>
<sequence>MMRTPKRLISKNLLLRISFSFWSVAPLIAETAIPDKSEQPIEWEQKRFSPGAGKYQNTQLAADDEIRRVTLMIDVEEAHIHPRWNSMVDIALTDMDGSMRVRFWVSHSVKKVGKSAVRIYRDDESEKPHYLDSQGLKDYVGEHELTIEIDDEGNMSFLVNGEILETHQKNFRIEGVEITVVGTTADVAWAIE</sequence>
<dbReference type="EMBL" id="JACHVA010000138">
    <property type="protein sequence ID" value="MBC2604122.1"/>
    <property type="molecule type" value="Genomic_DNA"/>
</dbReference>
<feature type="signal peptide" evidence="1">
    <location>
        <begin position="1"/>
        <end position="25"/>
    </location>
</feature>
<accession>A0A7X1B227</accession>
<organism evidence="2 3">
    <name type="scientific">Puniceicoccus vermicola</name>
    <dbReference type="NCBI Taxonomy" id="388746"/>
    <lineage>
        <taxon>Bacteria</taxon>
        <taxon>Pseudomonadati</taxon>
        <taxon>Verrucomicrobiota</taxon>
        <taxon>Opitutia</taxon>
        <taxon>Puniceicoccales</taxon>
        <taxon>Puniceicoccaceae</taxon>
        <taxon>Puniceicoccus</taxon>
    </lineage>
</organism>
<keyword evidence="1" id="KW-0732">Signal</keyword>
<dbReference type="AlphaFoldDB" id="A0A7X1B227"/>
<gene>
    <name evidence="2" type="ORF">H5P30_20250</name>
</gene>
<reference evidence="2 3" key="1">
    <citation type="submission" date="2020-07" db="EMBL/GenBank/DDBJ databases">
        <authorList>
            <person name="Feng X."/>
        </authorList>
    </citation>
    <scope>NUCLEOTIDE SEQUENCE [LARGE SCALE GENOMIC DNA]</scope>
    <source>
        <strain evidence="2 3">JCM14086</strain>
    </source>
</reference>